<keyword evidence="8" id="KW-1133">Transmembrane helix</keyword>
<comment type="cofactor">
    <cofactor evidence="1 6">
        <name>heme</name>
        <dbReference type="ChEBI" id="CHEBI:30413"/>
    </cofactor>
</comment>
<gene>
    <name evidence="9" type="ORF">K452DRAFT_327154</name>
</gene>
<dbReference type="Gene3D" id="1.10.630.10">
    <property type="entry name" value="Cytochrome P450"/>
    <property type="match status" value="1"/>
</dbReference>
<dbReference type="InterPro" id="IPR002401">
    <property type="entry name" value="Cyt_P450_E_grp-I"/>
</dbReference>
<evidence type="ECO:0000256" key="3">
    <source>
        <dbReference type="ARBA" id="ARBA00022617"/>
    </source>
</evidence>
<dbReference type="InterPro" id="IPR036396">
    <property type="entry name" value="Cyt_P450_sf"/>
</dbReference>
<dbReference type="RefSeq" id="XP_033397230.1">
    <property type="nucleotide sequence ID" value="XM_033544894.1"/>
</dbReference>
<keyword evidence="8" id="KW-0472">Membrane</keyword>
<keyword evidence="10" id="KW-1185">Reference proteome</keyword>
<accession>A0A6A6BF43</accession>
<keyword evidence="5 6" id="KW-0408">Iron</keyword>
<dbReference type="GeneID" id="54302390"/>
<feature type="binding site" description="axial binding residue" evidence="6">
    <location>
        <position position="451"/>
    </location>
    <ligand>
        <name>heme</name>
        <dbReference type="ChEBI" id="CHEBI:30413"/>
    </ligand>
    <ligandPart>
        <name>Fe</name>
        <dbReference type="ChEBI" id="CHEBI:18248"/>
    </ligandPart>
</feature>
<sequence length="507" mass="56335">MFPKWALYFAAYALYNAYLHPLRAYPGPKLLAACALPRILNRLKGTDFAYVHSLHERYGDVVRVGPNELSFISSKAWKDIYGHATPGSPVLVKDPNAYGKPPAYRAGLFSAPDASHAHQRRVFAPAFSERALVQQTPLLQAYAAQLIQILTSSSFPSNTPVNLIQAYNHATFDIMADLAFSARLDLLRGDPAHRPWVAGIFDALKLGGIVSTLRFYFPGLVALLKLLLSRRMKQRRADHDRFAAELVDRRLCRGEGGEGGEGREGREGGEARGKRRDIWSLAIASSSDGSAMNLEQMHANAATFMIAGTETTATLLAGVTFFLLGHGSAMARLVQEVRGAFAATDEMSLQRLAQLRYLNACLEEALRLYPPVPQGMPRRTPSAGCVVAGESVPGDVTIFLTHWAAYRSARNFALPNDFIPERWLTGPDADARFAHDDKSVLQPFSVGPRNCLGKSLAYHEMRLLLANMVWSFDIELCEESRNWAHQKQWFLWEKPALMVRLRPVVRT</sequence>
<evidence type="ECO:0000313" key="9">
    <source>
        <dbReference type="EMBL" id="KAF2141517.1"/>
    </source>
</evidence>
<dbReference type="GO" id="GO:0004497">
    <property type="term" value="F:monooxygenase activity"/>
    <property type="evidence" value="ECO:0007669"/>
    <property type="project" value="UniProtKB-KW"/>
</dbReference>
<dbReference type="PRINTS" id="PR00385">
    <property type="entry name" value="P450"/>
</dbReference>
<dbReference type="PROSITE" id="PS00086">
    <property type="entry name" value="CYTOCHROME_P450"/>
    <property type="match status" value="1"/>
</dbReference>
<dbReference type="AlphaFoldDB" id="A0A6A6BF43"/>
<protein>
    <recommendedName>
        <fullName evidence="11">Cytochrome P450</fullName>
    </recommendedName>
</protein>
<name>A0A6A6BF43_9PEZI</name>
<keyword evidence="7" id="KW-0503">Monooxygenase</keyword>
<dbReference type="GO" id="GO:0020037">
    <property type="term" value="F:heme binding"/>
    <property type="evidence" value="ECO:0007669"/>
    <property type="project" value="InterPro"/>
</dbReference>
<comment type="similarity">
    <text evidence="2 7">Belongs to the cytochrome P450 family.</text>
</comment>
<keyword evidence="8" id="KW-0812">Transmembrane</keyword>
<keyword evidence="7" id="KW-0560">Oxidoreductase</keyword>
<dbReference type="CDD" id="cd11058">
    <property type="entry name" value="CYP60B-like"/>
    <property type="match status" value="1"/>
</dbReference>
<dbReference type="OrthoDB" id="1470350at2759"/>
<dbReference type="GO" id="GO:0005506">
    <property type="term" value="F:iron ion binding"/>
    <property type="evidence" value="ECO:0007669"/>
    <property type="project" value="InterPro"/>
</dbReference>
<dbReference type="EMBL" id="ML995487">
    <property type="protein sequence ID" value="KAF2141517.1"/>
    <property type="molecule type" value="Genomic_DNA"/>
</dbReference>
<evidence type="ECO:0000256" key="2">
    <source>
        <dbReference type="ARBA" id="ARBA00010617"/>
    </source>
</evidence>
<feature type="transmembrane region" description="Helical" evidence="8">
    <location>
        <begin position="206"/>
        <end position="228"/>
    </location>
</feature>
<evidence type="ECO:0000256" key="6">
    <source>
        <dbReference type="PIRSR" id="PIRSR602401-1"/>
    </source>
</evidence>
<evidence type="ECO:0000256" key="4">
    <source>
        <dbReference type="ARBA" id="ARBA00022723"/>
    </source>
</evidence>
<evidence type="ECO:0000313" key="10">
    <source>
        <dbReference type="Proteomes" id="UP000799438"/>
    </source>
</evidence>
<dbReference type="PRINTS" id="PR00463">
    <property type="entry name" value="EP450I"/>
</dbReference>
<dbReference type="GO" id="GO:0016705">
    <property type="term" value="F:oxidoreductase activity, acting on paired donors, with incorporation or reduction of molecular oxygen"/>
    <property type="evidence" value="ECO:0007669"/>
    <property type="project" value="InterPro"/>
</dbReference>
<proteinExistence type="inferred from homology"/>
<dbReference type="InterPro" id="IPR001128">
    <property type="entry name" value="Cyt_P450"/>
</dbReference>
<reference evidence="9" key="1">
    <citation type="journal article" date="2020" name="Stud. Mycol.">
        <title>101 Dothideomycetes genomes: a test case for predicting lifestyles and emergence of pathogens.</title>
        <authorList>
            <person name="Haridas S."/>
            <person name="Albert R."/>
            <person name="Binder M."/>
            <person name="Bloem J."/>
            <person name="Labutti K."/>
            <person name="Salamov A."/>
            <person name="Andreopoulos B."/>
            <person name="Baker S."/>
            <person name="Barry K."/>
            <person name="Bills G."/>
            <person name="Bluhm B."/>
            <person name="Cannon C."/>
            <person name="Castanera R."/>
            <person name="Culley D."/>
            <person name="Daum C."/>
            <person name="Ezra D."/>
            <person name="Gonzalez J."/>
            <person name="Henrissat B."/>
            <person name="Kuo A."/>
            <person name="Liang C."/>
            <person name="Lipzen A."/>
            <person name="Lutzoni F."/>
            <person name="Magnuson J."/>
            <person name="Mondo S."/>
            <person name="Nolan M."/>
            <person name="Ohm R."/>
            <person name="Pangilinan J."/>
            <person name="Park H.-J."/>
            <person name="Ramirez L."/>
            <person name="Alfaro M."/>
            <person name="Sun H."/>
            <person name="Tritt A."/>
            <person name="Yoshinaga Y."/>
            <person name="Zwiers L.-H."/>
            <person name="Turgeon B."/>
            <person name="Goodwin S."/>
            <person name="Spatafora J."/>
            <person name="Crous P."/>
            <person name="Grigoriev I."/>
        </authorList>
    </citation>
    <scope>NUCLEOTIDE SEQUENCE</scope>
    <source>
        <strain evidence="9">CBS 121167</strain>
    </source>
</reference>
<dbReference type="InterPro" id="IPR050121">
    <property type="entry name" value="Cytochrome_P450_monoxygenase"/>
</dbReference>
<keyword evidence="3 6" id="KW-0349">Heme</keyword>
<evidence type="ECO:0000256" key="5">
    <source>
        <dbReference type="ARBA" id="ARBA00023004"/>
    </source>
</evidence>
<dbReference type="Pfam" id="PF00067">
    <property type="entry name" value="p450"/>
    <property type="match status" value="1"/>
</dbReference>
<dbReference type="SUPFAM" id="SSF48264">
    <property type="entry name" value="Cytochrome P450"/>
    <property type="match status" value="1"/>
</dbReference>
<dbReference type="Proteomes" id="UP000799438">
    <property type="component" value="Unassembled WGS sequence"/>
</dbReference>
<evidence type="ECO:0000256" key="1">
    <source>
        <dbReference type="ARBA" id="ARBA00001971"/>
    </source>
</evidence>
<dbReference type="PANTHER" id="PTHR24305:SF210">
    <property type="entry name" value="CYTOCHROME P450 MONOOXYGENASE ASQL-RELATED"/>
    <property type="match status" value="1"/>
</dbReference>
<evidence type="ECO:0008006" key="11">
    <source>
        <dbReference type="Google" id="ProtNLM"/>
    </source>
</evidence>
<dbReference type="InterPro" id="IPR017972">
    <property type="entry name" value="Cyt_P450_CS"/>
</dbReference>
<evidence type="ECO:0000256" key="8">
    <source>
        <dbReference type="SAM" id="Phobius"/>
    </source>
</evidence>
<organism evidence="9 10">
    <name type="scientific">Aplosporella prunicola CBS 121167</name>
    <dbReference type="NCBI Taxonomy" id="1176127"/>
    <lineage>
        <taxon>Eukaryota</taxon>
        <taxon>Fungi</taxon>
        <taxon>Dikarya</taxon>
        <taxon>Ascomycota</taxon>
        <taxon>Pezizomycotina</taxon>
        <taxon>Dothideomycetes</taxon>
        <taxon>Dothideomycetes incertae sedis</taxon>
        <taxon>Botryosphaeriales</taxon>
        <taxon>Aplosporellaceae</taxon>
        <taxon>Aplosporella</taxon>
    </lineage>
</organism>
<evidence type="ECO:0000256" key="7">
    <source>
        <dbReference type="RuleBase" id="RU000461"/>
    </source>
</evidence>
<keyword evidence="4 6" id="KW-0479">Metal-binding</keyword>
<dbReference type="PANTHER" id="PTHR24305">
    <property type="entry name" value="CYTOCHROME P450"/>
    <property type="match status" value="1"/>
</dbReference>